<protein>
    <submittedName>
        <fullName evidence="1">Uncharacterized protein</fullName>
    </submittedName>
</protein>
<reference evidence="1" key="2">
    <citation type="journal article" date="2015" name="Fish Shellfish Immunol.">
        <title>Early steps in the European eel (Anguilla anguilla)-Vibrio vulnificus interaction in the gills: Role of the RtxA13 toxin.</title>
        <authorList>
            <person name="Callol A."/>
            <person name="Pajuelo D."/>
            <person name="Ebbesson L."/>
            <person name="Teles M."/>
            <person name="MacKenzie S."/>
            <person name="Amaro C."/>
        </authorList>
    </citation>
    <scope>NUCLEOTIDE SEQUENCE</scope>
</reference>
<reference evidence="1" key="1">
    <citation type="submission" date="2014-11" db="EMBL/GenBank/DDBJ databases">
        <authorList>
            <person name="Amaro Gonzalez C."/>
        </authorList>
    </citation>
    <scope>NUCLEOTIDE SEQUENCE</scope>
</reference>
<evidence type="ECO:0000313" key="1">
    <source>
        <dbReference type="EMBL" id="JAH18684.1"/>
    </source>
</evidence>
<dbReference type="AlphaFoldDB" id="A0A0E9QPB2"/>
<name>A0A0E9QPB2_ANGAN</name>
<sequence>MLVGSMLEKLPSVCTPTHTFVSECHTIFLAADVREHSAIWFVFAL</sequence>
<proteinExistence type="predicted"/>
<dbReference type="EMBL" id="GBXM01089893">
    <property type="protein sequence ID" value="JAH18684.1"/>
    <property type="molecule type" value="Transcribed_RNA"/>
</dbReference>
<accession>A0A0E9QPB2</accession>
<organism evidence="1">
    <name type="scientific">Anguilla anguilla</name>
    <name type="common">European freshwater eel</name>
    <name type="synonym">Muraena anguilla</name>
    <dbReference type="NCBI Taxonomy" id="7936"/>
    <lineage>
        <taxon>Eukaryota</taxon>
        <taxon>Metazoa</taxon>
        <taxon>Chordata</taxon>
        <taxon>Craniata</taxon>
        <taxon>Vertebrata</taxon>
        <taxon>Euteleostomi</taxon>
        <taxon>Actinopterygii</taxon>
        <taxon>Neopterygii</taxon>
        <taxon>Teleostei</taxon>
        <taxon>Anguilliformes</taxon>
        <taxon>Anguillidae</taxon>
        <taxon>Anguilla</taxon>
    </lineage>
</organism>